<reference evidence="2 3" key="1">
    <citation type="submission" date="2019-06" db="EMBL/GenBank/DDBJ databases">
        <title>Sequencing the genomes of 1000 actinobacteria strains.</title>
        <authorList>
            <person name="Klenk H.-P."/>
        </authorList>
    </citation>
    <scope>NUCLEOTIDE SEQUENCE [LARGE SCALE GENOMIC DNA]</scope>
    <source>
        <strain evidence="2 3">DSM 26477</strain>
    </source>
</reference>
<evidence type="ECO:0000259" key="1">
    <source>
        <dbReference type="PROSITE" id="PS51186"/>
    </source>
</evidence>
<dbReference type="PROSITE" id="PS51186">
    <property type="entry name" value="GNAT"/>
    <property type="match status" value="1"/>
</dbReference>
<dbReference type="OrthoDB" id="3381976at2"/>
<dbReference type="Proteomes" id="UP000317998">
    <property type="component" value="Unassembled WGS sequence"/>
</dbReference>
<gene>
    <name evidence="2" type="ORF">FB562_0119</name>
</gene>
<dbReference type="PANTHER" id="PTHR43072:SF60">
    <property type="entry name" value="L-2,4-DIAMINOBUTYRIC ACID ACETYLTRANSFERASE"/>
    <property type="match status" value="1"/>
</dbReference>
<feature type="domain" description="N-acetyltransferase" evidence="1">
    <location>
        <begin position="3"/>
        <end position="155"/>
    </location>
</feature>
<evidence type="ECO:0000313" key="3">
    <source>
        <dbReference type="Proteomes" id="UP000317998"/>
    </source>
</evidence>
<dbReference type="SUPFAM" id="SSF55729">
    <property type="entry name" value="Acyl-CoA N-acyltransferases (Nat)"/>
    <property type="match status" value="1"/>
</dbReference>
<dbReference type="PANTHER" id="PTHR43072">
    <property type="entry name" value="N-ACETYLTRANSFERASE"/>
    <property type="match status" value="1"/>
</dbReference>
<dbReference type="InterPro" id="IPR000182">
    <property type="entry name" value="GNAT_dom"/>
</dbReference>
<dbReference type="Pfam" id="PF00583">
    <property type="entry name" value="Acetyltransf_1"/>
    <property type="match status" value="1"/>
</dbReference>
<dbReference type="AlphaFoldDB" id="A0A542YG84"/>
<dbReference type="EMBL" id="VFOM01000001">
    <property type="protein sequence ID" value="TQL47073.1"/>
    <property type="molecule type" value="Genomic_DNA"/>
</dbReference>
<keyword evidence="2" id="KW-0808">Transferase</keyword>
<keyword evidence="3" id="KW-1185">Reference proteome</keyword>
<name>A0A542YG84_9MICO</name>
<proteinExistence type="predicted"/>
<dbReference type="Gene3D" id="3.40.630.30">
    <property type="match status" value="1"/>
</dbReference>
<sequence>MTVHLVPISVEQFPAWLERSRKEYESDLIESGESPEDARRHAAESLAGEFPAHAPTADNAVFDVVDDAGAVVGYLWVGRDTSGDSRSWWIWDIVIDPEQRGKGLGRATMRLAEEYARSQGASTMGLSVFGFNHTARGLYESLGYETVTVKMRKTI</sequence>
<comment type="caution">
    <text evidence="2">The sequence shown here is derived from an EMBL/GenBank/DDBJ whole genome shotgun (WGS) entry which is preliminary data.</text>
</comment>
<dbReference type="CDD" id="cd04301">
    <property type="entry name" value="NAT_SF"/>
    <property type="match status" value="1"/>
</dbReference>
<dbReference type="RefSeq" id="WP_141879364.1">
    <property type="nucleotide sequence ID" value="NZ_VFOM01000001.1"/>
</dbReference>
<dbReference type="GO" id="GO:0016747">
    <property type="term" value="F:acyltransferase activity, transferring groups other than amino-acyl groups"/>
    <property type="evidence" value="ECO:0007669"/>
    <property type="project" value="InterPro"/>
</dbReference>
<dbReference type="InterPro" id="IPR016181">
    <property type="entry name" value="Acyl_CoA_acyltransferase"/>
</dbReference>
<protein>
    <submittedName>
        <fullName evidence="2">GNAT family acetyltransferase</fullName>
    </submittedName>
</protein>
<organism evidence="2 3">
    <name type="scientific">Homoserinimonas aerilata</name>
    <dbReference type="NCBI Taxonomy" id="1162970"/>
    <lineage>
        <taxon>Bacteria</taxon>
        <taxon>Bacillati</taxon>
        <taxon>Actinomycetota</taxon>
        <taxon>Actinomycetes</taxon>
        <taxon>Micrococcales</taxon>
        <taxon>Microbacteriaceae</taxon>
        <taxon>Homoserinimonas</taxon>
    </lineage>
</organism>
<evidence type="ECO:0000313" key="2">
    <source>
        <dbReference type="EMBL" id="TQL47073.1"/>
    </source>
</evidence>
<accession>A0A542YG84</accession>